<proteinExistence type="predicted"/>
<sequence>MSFKYHRTCSAELCHLSWLPLHTYHGKTPAGADLMRALTYHGAHDVRVDNV</sequence>
<comment type="caution">
    <text evidence="1">The sequence shown here is derived from an EMBL/GenBank/DDBJ whole genome shotgun (WGS) entry which is preliminary data.</text>
</comment>
<protein>
    <submittedName>
        <fullName evidence="1">Uncharacterized protein</fullName>
    </submittedName>
</protein>
<dbReference type="EMBL" id="JACGCZ010000119">
    <property type="protein sequence ID" value="MBA6145884.1"/>
    <property type="molecule type" value="Genomic_DNA"/>
</dbReference>
<dbReference type="AlphaFoldDB" id="A0A7W2LRT7"/>
<dbReference type="Proteomes" id="UP000590738">
    <property type="component" value="Unassembled WGS sequence"/>
</dbReference>
<organism evidence="1 2">
    <name type="scientific">Pseudomonas juntendi</name>
    <dbReference type="NCBI Taxonomy" id="2666183"/>
    <lineage>
        <taxon>Bacteria</taxon>
        <taxon>Pseudomonadati</taxon>
        <taxon>Pseudomonadota</taxon>
        <taxon>Gammaproteobacteria</taxon>
        <taxon>Pseudomonadales</taxon>
        <taxon>Pseudomonadaceae</taxon>
        <taxon>Pseudomonas</taxon>
    </lineage>
</organism>
<gene>
    <name evidence="1" type="ORF">H4B97_26065</name>
</gene>
<name>A0A7W2LRT7_9PSED</name>
<evidence type="ECO:0000313" key="2">
    <source>
        <dbReference type="Proteomes" id="UP000590738"/>
    </source>
</evidence>
<accession>A0A7W2LRT7</accession>
<evidence type="ECO:0000313" key="1">
    <source>
        <dbReference type="EMBL" id="MBA6145884.1"/>
    </source>
</evidence>
<feature type="non-terminal residue" evidence="1">
    <location>
        <position position="51"/>
    </location>
</feature>
<reference evidence="1 2" key="1">
    <citation type="submission" date="2020-07" db="EMBL/GenBank/DDBJ databases">
        <title>Diversity of carbapenemase encoding genes among Pseudomonas putida group clinical isolates in a tertiary Brazilian hospital.</title>
        <authorList>
            <person name="Alberto-Lei F."/>
            <person name="Nodari C.S."/>
            <person name="Streling A.P."/>
            <person name="Paulino J.T."/>
            <person name="Bessa-Neto F.O."/>
            <person name="Cayo R."/>
            <person name="Gales A.C."/>
        </authorList>
    </citation>
    <scope>NUCLEOTIDE SEQUENCE [LARGE SCALE GENOMIC DNA]</scope>
    <source>
        <strain evidence="1 2">12273</strain>
    </source>
</reference>